<feature type="transmembrane region" description="Helical" evidence="1">
    <location>
        <begin position="41"/>
        <end position="59"/>
    </location>
</feature>
<dbReference type="HOGENOM" id="CLU_112910_0_0_0"/>
<keyword evidence="1" id="KW-1133">Transmembrane helix</keyword>
<evidence type="ECO:0000313" key="3">
    <source>
        <dbReference type="Proteomes" id="UP000006860"/>
    </source>
</evidence>
<evidence type="ECO:0000256" key="1">
    <source>
        <dbReference type="SAM" id="Phobius"/>
    </source>
</evidence>
<feature type="transmembrane region" description="Helical" evidence="1">
    <location>
        <begin position="94"/>
        <end position="121"/>
    </location>
</feature>
<accession>F0SSS5</accession>
<dbReference type="Pfam" id="PF20221">
    <property type="entry name" value="DUF6580"/>
    <property type="match status" value="1"/>
</dbReference>
<sequence length="212" mass="23125">MRLTPASTEPTRIDTGKESKHVMANGLMSNGSSNSTTTSPWTAQRVALVLGLIVGAIVLRVMPHPWNLAPMGAIALFAGSVLPSRRLAYSVPLIAMILSDLIIGMHKMLPVVYLCFLFYVWLGESFLQKRKPLRIAGSAVTGSLVFFVVTNFACWLAFYSHTWTEFVACYASAIPFYHMTLASDLFYSAVLFGGLAIVEQVYAAARPADNAI</sequence>
<evidence type="ECO:0000313" key="2">
    <source>
        <dbReference type="EMBL" id="ADY61403.1"/>
    </source>
</evidence>
<name>F0SSS5_RUBBR</name>
<dbReference type="Proteomes" id="UP000006860">
    <property type="component" value="Chromosome"/>
</dbReference>
<keyword evidence="3" id="KW-1185">Reference proteome</keyword>
<reference evidence="3" key="1">
    <citation type="submission" date="2011-02" db="EMBL/GenBank/DDBJ databases">
        <title>The complete genome of Planctomyces brasiliensis DSM 5305.</title>
        <authorList>
            <person name="Lucas S."/>
            <person name="Copeland A."/>
            <person name="Lapidus A."/>
            <person name="Bruce D."/>
            <person name="Goodwin L."/>
            <person name="Pitluck S."/>
            <person name="Kyrpides N."/>
            <person name="Mavromatis K."/>
            <person name="Pagani I."/>
            <person name="Ivanova N."/>
            <person name="Ovchinnikova G."/>
            <person name="Lu M."/>
            <person name="Detter J.C."/>
            <person name="Han C."/>
            <person name="Land M."/>
            <person name="Hauser L."/>
            <person name="Markowitz V."/>
            <person name="Cheng J.-F."/>
            <person name="Hugenholtz P."/>
            <person name="Woyke T."/>
            <person name="Wu D."/>
            <person name="Tindall B."/>
            <person name="Pomrenke H.G."/>
            <person name="Brambilla E."/>
            <person name="Klenk H.-P."/>
            <person name="Eisen J.A."/>
        </authorList>
    </citation>
    <scope>NUCLEOTIDE SEQUENCE [LARGE SCALE GENOMIC DNA]</scope>
    <source>
        <strain evidence="3">ATCC 49424 / DSM 5305 / JCM 21570 / NBRC 103401 / IFAM 1448</strain>
    </source>
</reference>
<dbReference type="InterPro" id="IPR046487">
    <property type="entry name" value="DUF6580"/>
</dbReference>
<proteinExistence type="predicted"/>
<keyword evidence="1" id="KW-0812">Transmembrane</keyword>
<dbReference type="AlphaFoldDB" id="F0SSS5"/>
<protein>
    <submittedName>
        <fullName evidence="2">Uncharacterized protein</fullName>
    </submittedName>
</protein>
<organism evidence="2 3">
    <name type="scientific">Rubinisphaera brasiliensis (strain ATCC 49424 / DSM 5305 / JCM 21570 / IAM 15109 / NBRC 103401 / IFAM 1448)</name>
    <name type="common">Planctomyces brasiliensis</name>
    <dbReference type="NCBI Taxonomy" id="756272"/>
    <lineage>
        <taxon>Bacteria</taxon>
        <taxon>Pseudomonadati</taxon>
        <taxon>Planctomycetota</taxon>
        <taxon>Planctomycetia</taxon>
        <taxon>Planctomycetales</taxon>
        <taxon>Planctomycetaceae</taxon>
        <taxon>Rubinisphaera</taxon>
    </lineage>
</organism>
<dbReference type="KEGG" id="pbs:Plabr_3817"/>
<keyword evidence="1" id="KW-0472">Membrane</keyword>
<dbReference type="eggNOG" id="ENOG5032RTJ">
    <property type="taxonomic scope" value="Bacteria"/>
</dbReference>
<dbReference type="STRING" id="756272.Plabr_3817"/>
<feature type="transmembrane region" description="Helical" evidence="1">
    <location>
        <begin position="185"/>
        <end position="205"/>
    </location>
</feature>
<feature type="transmembrane region" description="Helical" evidence="1">
    <location>
        <begin position="133"/>
        <end position="158"/>
    </location>
</feature>
<gene>
    <name evidence="2" type="ordered locus">Plabr_3817</name>
</gene>
<dbReference type="EMBL" id="CP002546">
    <property type="protein sequence ID" value="ADY61403.1"/>
    <property type="molecule type" value="Genomic_DNA"/>
</dbReference>